<protein>
    <submittedName>
        <fullName evidence="3">Transmembrane protein 164-like</fullName>
    </submittedName>
</protein>
<reference evidence="3" key="1">
    <citation type="submission" date="2025-08" db="UniProtKB">
        <authorList>
            <consortium name="RefSeq"/>
        </authorList>
    </citation>
    <scope>IDENTIFICATION</scope>
    <source>
        <tissue evidence="3">Tentacle</tissue>
    </source>
</reference>
<accession>A0A6P8IMV4</accession>
<keyword evidence="2" id="KW-1185">Reference proteome</keyword>
<sequence>MLETSYNYILDIAYGGVNHSLPGNGGPECVGFLSLRQRIVETLFYVTFAFFVFLKTLPHCKIPHTFPTHKTGSGLAKRILLILMCITFGIEVGFKVVTKQVIYLLNPCHVLSGLQIYLLIAPPSKVVYSVFRIQIYIIFGALLAVVFPVVNTRTLPCEVEVYWIQHLLILIVVPFFLISCEGPYVLEDFWDFSWATLTYCLYAFYMFLVLQPLGMLSQVNLNSTVCPAVSDPFSGPYYRMIACLYIPALIYLVGKGVCLAGNVMLKILSKFEKVD</sequence>
<organism evidence="2 3">
    <name type="scientific">Actinia tenebrosa</name>
    <name type="common">Australian red waratah sea anemone</name>
    <dbReference type="NCBI Taxonomy" id="6105"/>
    <lineage>
        <taxon>Eukaryota</taxon>
        <taxon>Metazoa</taxon>
        <taxon>Cnidaria</taxon>
        <taxon>Anthozoa</taxon>
        <taxon>Hexacorallia</taxon>
        <taxon>Actiniaria</taxon>
        <taxon>Actiniidae</taxon>
        <taxon>Actinia</taxon>
    </lineage>
</organism>
<keyword evidence="1" id="KW-0812">Transmembrane</keyword>
<dbReference type="AlphaFoldDB" id="A0A6P8IMV4"/>
<proteinExistence type="predicted"/>
<dbReference type="OrthoDB" id="17328at2759"/>
<feature type="transmembrane region" description="Helical" evidence="1">
    <location>
        <begin position="133"/>
        <end position="150"/>
    </location>
</feature>
<evidence type="ECO:0000256" key="1">
    <source>
        <dbReference type="SAM" id="Phobius"/>
    </source>
</evidence>
<dbReference type="InParanoid" id="A0A6P8IMV4"/>
<gene>
    <name evidence="3" type="primary">LOC116302519</name>
</gene>
<dbReference type="Pfam" id="PF14808">
    <property type="entry name" value="TMEM164"/>
    <property type="match status" value="1"/>
</dbReference>
<feature type="transmembrane region" description="Helical" evidence="1">
    <location>
        <begin position="79"/>
        <end position="97"/>
    </location>
</feature>
<keyword evidence="1" id="KW-0472">Membrane</keyword>
<evidence type="ECO:0000313" key="2">
    <source>
        <dbReference type="Proteomes" id="UP000515163"/>
    </source>
</evidence>
<dbReference type="KEGG" id="aten:116302519"/>
<dbReference type="RefSeq" id="XP_031567698.1">
    <property type="nucleotide sequence ID" value="XM_031711838.1"/>
</dbReference>
<keyword evidence="1" id="KW-1133">Transmembrane helix</keyword>
<feature type="transmembrane region" description="Helical" evidence="1">
    <location>
        <begin position="192"/>
        <end position="213"/>
    </location>
</feature>
<evidence type="ECO:0000313" key="3">
    <source>
        <dbReference type="RefSeq" id="XP_031567698.1"/>
    </source>
</evidence>
<feature type="transmembrane region" description="Helical" evidence="1">
    <location>
        <begin position="162"/>
        <end position="180"/>
    </location>
</feature>
<dbReference type="PANTHER" id="PTHR20948:SF2">
    <property type="entry name" value="TRANSMEMBRANE PROTEIN 164"/>
    <property type="match status" value="1"/>
</dbReference>
<name>A0A6P8IMV4_ACTTE</name>
<dbReference type="FunCoup" id="A0A6P8IMV4">
    <property type="interactions" value="721"/>
</dbReference>
<feature type="transmembrane region" description="Helical" evidence="1">
    <location>
        <begin position="237"/>
        <end position="265"/>
    </location>
</feature>
<dbReference type="GeneID" id="116302519"/>
<feature type="transmembrane region" description="Helical" evidence="1">
    <location>
        <begin position="103"/>
        <end position="121"/>
    </location>
</feature>
<dbReference type="InterPro" id="IPR026508">
    <property type="entry name" value="TMEM164"/>
</dbReference>
<dbReference type="PANTHER" id="PTHR20948">
    <property type="entry name" value="TRANSMEMBRANE PROTEIN 164"/>
    <property type="match status" value="1"/>
</dbReference>
<feature type="transmembrane region" description="Helical" evidence="1">
    <location>
        <begin position="42"/>
        <end position="58"/>
    </location>
</feature>
<dbReference type="Proteomes" id="UP000515163">
    <property type="component" value="Unplaced"/>
</dbReference>